<accession>A0AAV7GTI1</accession>
<keyword evidence="2" id="KW-1185">Reference proteome</keyword>
<gene>
    <name evidence="1" type="ORF">IEQ34_012271</name>
</gene>
<comment type="caution">
    <text evidence="1">The sequence shown here is derived from an EMBL/GenBank/DDBJ whole genome shotgun (WGS) entry which is preliminary data.</text>
</comment>
<sequence length="94" mass="10456">MSSRGEQNQNYLSFGSKLSHEGCSGITGVVLFDERNGGVNHKKGNNSNKVLPIWVLPPGCNSDDGCCLHHPRKRIPHETKELEKFALLLKNKRS</sequence>
<dbReference type="EMBL" id="JAGFBR010000011">
    <property type="protein sequence ID" value="KAH0459457.1"/>
    <property type="molecule type" value="Genomic_DNA"/>
</dbReference>
<protein>
    <submittedName>
        <fullName evidence="1">Uncharacterized protein</fullName>
    </submittedName>
</protein>
<proteinExistence type="predicted"/>
<dbReference type="AlphaFoldDB" id="A0AAV7GTI1"/>
<evidence type="ECO:0000313" key="2">
    <source>
        <dbReference type="Proteomes" id="UP000775213"/>
    </source>
</evidence>
<evidence type="ECO:0000313" key="1">
    <source>
        <dbReference type="EMBL" id="KAH0459457.1"/>
    </source>
</evidence>
<reference evidence="1 2" key="1">
    <citation type="journal article" date="2021" name="Hortic Res">
        <title>Chromosome-scale assembly of the Dendrobium chrysotoxum genome enhances the understanding of orchid evolution.</title>
        <authorList>
            <person name="Zhang Y."/>
            <person name="Zhang G.Q."/>
            <person name="Zhang D."/>
            <person name="Liu X.D."/>
            <person name="Xu X.Y."/>
            <person name="Sun W.H."/>
            <person name="Yu X."/>
            <person name="Zhu X."/>
            <person name="Wang Z.W."/>
            <person name="Zhao X."/>
            <person name="Zhong W.Y."/>
            <person name="Chen H."/>
            <person name="Yin W.L."/>
            <person name="Huang T."/>
            <person name="Niu S.C."/>
            <person name="Liu Z.J."/>
        </authorList>
    </citation>
    <scope>NUCLEOTIDE SEQUENCE [LARGE SCALE GENOMIC DNA]</scope>
    <source>
        <strain evidence="1">Lindl</strain>
    </source>
</reference>
<organism evidence="1 2">
    <name type="scientific">Dendrobium chrysotoxum</name>
    <name type="common">Orchid</name>
    <dbReference type="NCBI Taxonomy" id="161865"/>
    <lineage>
        <taxon>Eukaryota</taxon>
        <taxon>Viridiplantae</taxon>
        <taxon>Streptophyta</taxon>
        <taxon>Embryophyta</taxon>
        <taxon>Tracheophyta</taxon>
        <taxon>Spermatophyta</taxon>
        <taxon>Magnoliopsida</taxon>
        <taxon>Liliopsida</taxon>
        <taxon>Asparagales</taxon>
        <taxon>Orchidaceae</taxon>
        <taxon>Epidendroideae</taxon>
        <taxon>Malaxideae</taxon>
        <taxon>Dendrobiinae</taxon>
        <taxon>Dendrobium</taxon>
    </lineage>
</organism>
<dbReference type="Proteomes" id="UP000775213">
    <property type="component" value="Unassembled WGS sequence"/>
</dbReference>
<name>A0AAV7GTI1_DENCH</name>